<reference evidence="1" key="1">
    <citation type="journal article" date="2021" name="Proc. Natl. Acad. Sci. U.S.A.">
        <title>A Catalog of Tens of Thousands of Viruses from Human Metagenomes Reveals Hidden Associations with Chronic Diseases.</title>
        <authorList>
            <person name="Tisza M.J."/>
            <person name="Buck C.B."/>
        </authorList>
    </citation>
    <scope>NUCLEOTIDE SEQUENCE</scope>
    <source>
        <strain evidence="1">CtBev14</strain>
    </source>
</reference>
<organism evidence="1">
    <name type="scientific">Podoviridae sp. ctBev14</name>
    <dbReference type="NCBI Taxonomy" id="2823556"/>
    <lineage>
        <taxon>Viruses</taxon>
        <taxon>Duplodnaviria</taxon>
        <taxon>Heunggongvirae</taxon>
        <taxon>Uroviricota</taxon>
        <taxon>Caudoviricetes</taxon>
    </lineage>
</organism>
<dbReference type="EMBL" id="BK014667">
    <property type="protein sequence ID" value="DAD67062.1"/>
    <property type="molecule type" value="Genomic_DNA"/>
</dbReference>
<evidence type="ECO:0000313" key="1">
    <source>
        <dbReference type="EMBL" id="DAD67062.1"/>
    </source>
</evidence>
<accession>A0A8S5LAS9</accession>
<proteinExistence type="predicted"/>
<sequence>MSVSYWKFIRYCCISLYRADYIKTLQTIQLTGFSPFRNTCSYSILSG</sequence>
<name>A0A8S5LAS9_9CAUD</name>
<protein>
    <submittedName>
        <fullName evidence="1">Bradykinin</fullName>
    </submittedName>
</protein>